<name>A0A9W6TVK2_9STRA</name>
<evidence type="ECO:0000259" key="1">
    <source>
        <dbReference type="Pfam" id="PF17921"/>
    </source>
</evidence>
<reference evidence="2" key="1">
    <citation type="submission" date="2023-04" db="EMBL/GenBank/DDBJ databases">
        <title>Phytophthora fragariaefolia NBRC 109709.</title>
        <authorList>
            <person name="Ichikawa N."/>
            <person name="Sato H."/>
            <person name="Tonouchi N."/>
        </authorList>
    </citation>
    <scope>NUCLEOTIDE SEQUENCE</scope>
    <source>
        <strain evidence="2">NBRC 109709</strain>
    </source>
</reference>
<gene>
    <name evidence="2" type="ORF">Pfra01_000364100</name>
</gene>
<organism evidence="2 3">
    <name type="scientific">Phytophthora fragariaefolia</name>
    <dbReference type="NCBI Taxonomy" id="1490495"/>
    <lineage>
        <taxon>Eukaryota</taxon>
        <taxon>Sar</taxon>
        <taxon>Stramenopiles</taxon>
        <taxon>Oomycota</taxon>
        <taxon>Peronosporomycetes</taxon>
        <taxon>Peronosporales</taxon>
        <taxon>Peronosporaceae</taxon>
        <taxon>Phytophthora</taxon>
    </lineage>
</organism>
<dbReference type="PANTHER" id="PTHR37984">
    <property type="entry name" value="PROTEIN CBG26694"/>
    <property type="match status" value="1"/>
</dbReference>
<dbReference type="Gene3D" id="3.30.420.10">
    <property type="entry name" value="Ribonuclease H-like superfamily/Ribonuclease H"/>
    <property type="match status" value="1"/>
</dbReference>
<dbReference type="Proteomes" id="UP001165121">
    <property type="component" value="Unassembled WGS sequence"/>
</dbReference>
<keyword evidence="3" id="KW-1185">Reference proteome</keyword>
<dbReference type="EMBL" id="BSXT01000280">
    <property type="protein sequence ID" value="GMF23269.1"/>
    <property type="molecule type" value="Genomic_DNA"/>
</dbReference>
<proteinExistence type="predicted"/>
<dbReference type="InterPro" id="IPR041588">
    <property type="entry name" value="Integrase_H2C2"/>
</dbReference>
<comment type="caution">
    <text evidence="2">The sequence shown here is derived from an EMBL/GenBank/DDBJ whole genome shotgun (WGS) entry which is preliminary data.</text>
</comment>
<protein>
    <submittedName>
        <fullName evidence="2">Unnamed protein product</fullName>
    </submittedName>
</protein>
<dbReference type="AlphaFoldDB" id="A0A9W6TVK2"/>
<dbReference type="Pfam" id="PF17921">
    <property type="entry name" value="Integrase_H2C2"/>
    <property type="match status" value="1"/>
</dbReference>
<dbReference type="PANTHER" id="PTHR37984:SF5">
    <property type="entry name" value="PROTEIN NYNRIN-LIKE"/>
    <property type="match status" value="1"/>
</dbReference>
<dbReference type="InterPro" id="IPR036397">
    <property type="entry name" value="RNaseH_sf"/>
</dbReference>
<sequence length="372" mass="42946">MLLGFPVTIHTGHKNLLYPQESSRRVKRWKLLLEEYRLSVQYVPGVQNMCADAFSRLRYDYVKQATEDELLAVEEEEVAIDGAVLKKHQLADLTTKAVITRLEQNAADPDYSLRAALGTVLLHFKKRVVVPASLRKDLVELYHNYLLHPGAEKQFRSMTTYWWPGMETEVKKYVTACMQCKRAKLHGGKQEYGHLPPTPMTNDDRPFDVVHAKPISTKNPQTNAICERVHLKISNIIRARPDLSNQLEVVLDYAAYAIRASYHSLLRASPAQLLFGEDMTTRQLHFANWSYLSKQRFAAIMQENDRENLKRIQHFYQVGDQVMLRVPPRDRRKTEEVAKGPFLVKQVYDNGTVLIDKGATEERLNIRRIFPC</sequence>
<dbReference type="SUPFAM" id="SSF53098">
    <property type="entry name" value="Ribonuclease H-like"/>
    <property type="match status" value="1"/>
</dbReference>
<evidence type="ECO:0000313" key="2">
    <source>
        <dbReference type="EMBL" id="GMF23269.1"/>
    </source>
</evidence>
<evidence type="ECO:0000313" key="3">
    <source>
        <dbReference type="Proteomes" id="UP001165121"/>
    </source>
</evidence>
<dbReference type="InterPro" id="IPR012337">
    <property type="entry name" value="RNaseH-like_sf"/>
</dbReference>
<dbReference type="OrthoDB" id="43583at2759"/>
<dbReference type="InterPro" id="IPR050951">
    <property type="entry name" value="Retrovirus_Pol_polyprotein"/>
</dbReference>
<accession>A0A9W6TVK2</accession>
<dbReference type="GO" id="GO:0003676">
    <property type="term" value="F:nucleic acid binding"/>
    <property type="evidence" value="ECO:0007669"/>
    <property type="project" value="InterPro"/>
</dbReference>
<feature type="domain" description="Integrase zinc-binding" evidence="1">
    <location>
        <begin position="130"/>
        <end position="184"/>
    </location>
</feature>
<dbReference type="Gene3D" id="1.10.340.70">
    <property type="match status" value="1"/>
</dbReference>